<gene>
    <name evidence="1" type="ORF">ENS64_02820</name>
</gene>
<dbReference type="PANTHER" id="PTHR18901:SF38">
    <property type="entry name" value="PSEUDOURIDINE-5'-PHOSPHATASE"/>
    <property type="match status" value="1"/>
</dbReference>
<reference evidence="1" key="1">
    <citation type="journal article" date="2020" name="mSystems">
        <title>Genome- and Community-Level Interaction Insights into Carbon Utilization and Element Cycling Functions of Hydrothermarchaeota in Hydrothermal Sediment.</title>
        <authorList>
            <person name="Zhou Z."/>
            <person name="Liu Y."/>
            <person name="Xu W."/>
            <person name="Pan J."/>
            <person name="Luo Z.H."/>
            <person name="Li M."/>
        </authorList>
    </citation>
    <scope>NUCLEOTIDE SEQUENCE [LARGE SCALE GENOMIC DNA]</scope>
    <source>
        <strain evidence="1">SpSt-508</strain>
    </source>
</reference>
<dbReference type="InterPro" id="IPR036412">
    <property type="entry name" value="HAD-like_sf"/>
</dbReference>
<dbReference type="InterPro" id="IPR023198">
    <property type="entry name" value="PGP-like_dom2"/>
</dbReference>
<dbReference type="Gene3D" id="3.40.50.1000">
    <property type="entry name" value="HAD superfamily/HAD-like"/>
    <property type="match status" value="1"/>
</dbReference>
<dbReference type="SFLD" id="SFLDG01135">
    <property type="entry name" value="C1.5.6:_HAD__Beta-PGM__Phospha"/>
    <property type="match status" value="1"/>
</dbReference>
<dbReference type="CDD" id="cd07505">
    <property type="entry name" value="HAD_BPGM-like"/>
    <property type="match status" value="1"/>
</dbReference>
<dbReference type="SUPFAM" id="SSF56784">
    <property type="entry name" value="HAD-like"/>
    <property type="match status" value="1"/>
</dbReference>
<accession>A0A7C4LNN4</accession>
<sequence>MTEPFPPVRAVCFDLDGLMFNTEHVFFEAGDELLRRRGHAMTVDVMNVLIGRRPQESFRMLVQHLGLNDHPEDLLAESRELFDARLPTRLAPMPGLLELLARIEARNLPKGIATSSPRRYLHKILDQFHLAPRFQVLLTAEDVTHGKPHPEIYLKAAAALGVAPAEMLVLEDSQAGTKAAVAAGAHVVSVPHEFTAGHDFTGTRHIARSLHDPYLHQLLELPQSK</sequence>
<evidence type="ECO:0000313" key="1">
    <source>
        <dbReference type="EMBL" id="HGT38191.1"/>
    </source>
</evidence>
<dbReference type="EMBL" id="DSVQ01000006">
    <property type="protein sequence ID" value="HGT38191.1"/>
    <property type="molecule type" value="Genomic_DNA"/>
</dbReference>
<dbReference type="SFLD" id="SFLDG01129">
    <property type="entry name" value="C1.5:_HAD__Beta-PGM__Phosphata"/>
    <property type="match status" value="1"/>
</dbReference>
<dbReference type="InterPro" id="IPR006439">
    <property type="entry name" value="HAD-SF_hydro_IA"/>
</dbReference>
<dbReference type="SFLD" id="SFLDS00003">
    <property type="entry name" value="Haloacid_Dehalogenase"/>
    <property type="match status" value="1"/>
</dbReference>
<proteinExistence type="predicted"/>
<comment type="caution">
    <text evidence="1">The sequence shown here is derived from an EMBL/GenBank/DDBJ whole genome shotgun (WGS) entry which is preliminary data.</text>
</comment>
<dbReference type="Pfam" id="PF13419">
    <property type="entry name" value="HAD_2"/>
    <property type="match status" value="1"/>
</dbReference>
<dbReference type="PANTHER" id="PTHR18901">
    <property type="entry name" value="2-DEOXYGLUCOSE-6-PHOSPHATE PHOSPHATASE 2"/>
    <property type="match status" value="1"/>
</dbReference>
<dbReference type="InterPro" id="IPR023214">
    <property type="entry name" value="HAD_sf"/>
</dbReference>
<dbReference type="NCBIfam" id="TIGR01509">
    <property type="entry name" value="HAD-SF-IA-v3"/>
    <property type="match status" value="1"/>
</dbReference>
<dbReference type="Gene3D" id="1.10.150.240">
    <property type="entry name" value="Putative phosphatase, domain 2"/>
    <property type="match status" value="1"/>
</dbReference>
<protein>
    <submittedName>
        <fullName evidence="1">HAD family phosphatase</fullName>
    </submittedName>
</protein>
<organism evidence="1">
    <name type="scientific">Schlesneria paludicola</name>
    <dbReference type="NCBI Taxonomy" id="360056"/>
    <lineage>
        <taxon>Bacteria</taxon>
        <taxon>Pseudomonadati</taxon>
        <taxon>Planctomycetota</taxon>
        <taxon>Planctomycetia</taxon>
        <taxon>Planctomycetales</taxon>
        <taxon>Planctomycetaceae</taxon>
        <taxon>Schlesneria</taxon>
    </lineage>
</organism>
<dbReference type="AlphaFoldDB" id="A0A7C4LNN4"/>
<dbReference type="InterPro" id="IPR041492">
    <property type="entry name" value="HAD_2"/>
</dbReference>
<name>A0A7C4LNN4_9PLAN</name>